<sequence>MELLGEIPKGIAFSGSSPASPSTGKENSDTLTSFCYWPLNMVLHNKYLSPKPGAEALGSFPLPMQHLHPDWRAKASELVDDNLLDGVVVQG</sequence>
<keyword evidence="3" id="KW-1185">Reference proteome</keyword>
<comment type="caution">
    <text evidence="2">The sequence shown here is derived from an EMBL/GenBank/DDBJ whole genome shotgun (WGS) entry which is preliminary data.</text>
</comment>
<reference evidence="2 3" key="1">
    <citation type="submission" date="2020-07" db="EMBL/GenBank/DDBJ databases">
        <title>Comparative genomics of pyrophilous fungi reveals a link between fire events and developmental genes.</title>
        <authorList>
            <consortium name="DOE Joint Genome Institute"/>
            <person name="Steindorff A.S."/>
            <person name="Carver A."/>
            <person name="Calhoun S."/>
            <person name="Stillman K."/>
            <person name="Liu H."/>
            <person name="Lipzen A."/>
            <person name="Pangilinan J."/>
            <person name="Labutti K."/>
            <person name="Bruns T.D."/>
            <person name="Grigoriev I.V."/>
        </authorList>
    </citation>
    <scope>NUCLEOTIDE SEQUENCE [LARGE SCALE GENOMIC DNA]</scope>
    <source>
        <strain evidence="2 3">CBS 144469</strain>
    </source>
</reference>
<feature type="compositionally biased region" description="Polar residues" evidence="1">
    <location>
        <begin position="14"/>
        <end position="27"/>
    </location>
</feature>
<organism evidence="2 3">
    <name type="scientific">Ephemerocybe angulata</name>
    <dbReference type="NCBI Taxonomy" id="980116"/>
    <lineage>
        <taxon>Eukaryota</taxon>
        <taxon>Fungi</taxon>
        <taxon>Dikarya</taxon>
        <taxon>Basidiomycota</taxon>
        <taxon>Agaricomycotina</taxon>
        <taxon>Agaricomycetes</taxon>
        <taxon>Agaricomycetidae</taxon>
        <taxon>Agaricales</taxon>
        <taxon>Agaricineae</taxon>
        <taxon>Psathyrellaceae</taxon>
        <taxon>Ephemerocybe</taxon>
    </lineage>
</organism>
<evidence type="ECO:0000256" key="1">
    <source>
        <dbReference type="SAM" id="MobiDB-lite"/>
    </source>
</evidence>
<dbReference type="AlphaFoldDB" id="A0A8H6H6S6"/>
<feature type="region of interest" description="Disordered" evidence="1">
    <location>
        <begin position="1"/>
        <end position="27"/>
    </location>
</feature>
<dbReference type="Proteomes" id="UP000521943">
    <property type="component" value="Unassembled WGS sequence"/>
</dbReference>
<name>A0A8H6H6S6_9AGAR</name>
<proteinExistence type="predicted"/>
<protein>
    <submittedName>
        <fullName evidence="2">Uncharacterized protein</fullName>
    </submittedName>
</protein>
<dbReference type="OrthoDB" id="2649at2759"/>
<dbReference type="EMBL" id="JACGCI010000238">
    <property type="protein sequence ID" value="KAF6741509.1"/>
    <property type="molecule type" value="Genomic_DNA"/>
</dbReference>
<evidence type="ECO:0000313" key="2">
    <source>
        <dbReference type="EMBL" id="KAF6741509.1"/>
    </source>
</evidence>
<accession>A0A8H6H6S6</accession>
<gene>
    <name evidence="2" type="ORF">DFP72DRAFT_1083735</name>
</gene>
<evidence type="ECO:0000313" key="3">
    <source>
        <dbReference type="Proteomes" id="UP000521943"/>
    </source>
</evidence>